<dbReference type="RefSeq" id="WP_218267386.1">
    <property type="nucleotide sequence ID" value="NZ_CP077717.1"/>
</dbReference>
<evidence type="ECO:0000313" key="2">
    <source>
        <dbReference type="EMBL" id="QXJ28579.1"/>
    </source>
</evidence>
<sequence>MKITIIGAEGKYNAEYFFIKAFKRLGYEVNFIDQYEGIRRKTLIRLLSTRLSIFRKFLNNIRINKIIRNMDLGNSDIILVFKGELLTESSLKILSDYNVYLFYPDTFRFGLILKDRLQYFNGVIVTTLHKIFYEKLGAKRVISIWWACDPEVHRKLNEEKIYDVSFVGTFYPNRWLTLSKVKRKPHVFGNFWYLKAGYHHPPVYGEDYIKIINQTKINLNIHHPSDLKAEAPNMRVFEVAGSSGFILTERMSILRNIFKNIETYSDLDELNEKIEYYVNDDKVREEVGYSLRQQCIDKHTYIHRVERILKEI</sequence>
<evidence type="ECO:0000313" key="3">
    <source>
        <dbReference type="Proteomes" id="UP000694018"/>
    </source>
</evidence>
<accession>A0A8F5BNG7</accession>
<evidence type="ECO:0000259" key="1">
    <source>
        <dbReference type="Pfam" id="PF13524"/>
    </source>
</evidence>
<dbReference type="EMBL" id="CP077717">
    <property type="protein sequence ID" value="QXJ28579.1"/>
    <property type="molecule type" value="Genomic_DNA"/>
</dbReference>
<name>A0A8F5BNG7_SACSH</name>
<proteinExistence type="predicted"/>
<dbReference type="OrthoDB" id="42976at2157"/>
<dbReference type="Proteomes" id="UP000694018">
    <property type="component" value="Chromosome"/>
</dbReference>
<gene>
    <name evidence="2" type="ORF">J5U23_01448</name>
</gene>
<dbReference type="InterPro" id="IPR055259">
    <property type="entry name" value="YkvP/CgeB_Glyco_trans-like"/>
</dbReference>
<organism evidence="2 3">
    <name type="scientific">Saccharolobus shibatae (strain ATCC 51178 / DSM 5389 / JCM 8931 / NBRC 15437 / B12)</name>
    <name type="common">Sulfolobus shibatae</name>
    <dbReference type="NCBI Taxonomy" id="523848"/>
    <lineage>
        <taxon>Archaea</taxon>
        <taxon>Thermoproteota</taxon>
        <taxon>Thermoprotei</taxon>
        <taxon>Sulfolobales</taxon>
        <taxon>Sulfolobaceae</taxon>
        <taxon>Saccharolobus</taxon>
    </lineage>
</organism>
<dbReference type="AlphaFoldDB" id="A0A8F5BNG7"/>
<dbReference type="KEGG" id="sshi:J5U23_01448"/>
<protein>
    <submittedName>
        <fullName evidence="2">CgeB family protein</fullName>
    </submittedName>
</protein>
<reference evidence="2" key="1">
    <citation type="journal article" date="2021" name="Environ. Microbiol.">
        <title>New insights into the diversity and evolution of the archaeal mobilome from three complete genomes of Saccharolobus shibatae.</title>
        <authorList>
            <person name="Medvedeva S."/>
            <person name="Brandt D."/>
            <person name="Cvirkaite-Krupovic V."/>
            <person name="Liu Y."/>
            <person name="Severinov K."/>
            <person name="Ishino S."/>
            <person name="Ishino Y."/>
            <person name="Prangishvili D."/>
            <person name="Kalinowski J."/>
            <person name="Krupovic M."/>
        </authorList>
    </citation>
    <scope>NUCLEOTIDE SEQUENCE</scope>
    <source>
        <strain evidence="2">B12</strain>
    </source>
</reference>
<dbReference type="Pfam" id="PF13524">
    <property type="entry name" value="Glyco_trans_1_2"/>
    <property type="match status" value="1"/>
</dbReference>
<feature type="domain" description="Spore protein YkvP/CgeB glycosyl transferase-like" evidence="1">
    <location>
        <begin position="177"/>
        <end position="309"/>
    </location>
</feature>
<dbReference type="GeneID" id="65563025"/>